<dbReference type="Gene3D" id="1.10.10.60">
    <property type="entry name" value="Homeodomain-like"/>
    <property type="match status" value="1"/>
</dbReference>
<dbReference type="GO" id="GO:0043565">
    <property type="term" value="F:sequence-specific DNA binding"/>
    <property type="evidence" value="ECO:0007669"/>
    <property type="project" value="InterPro"/>
</dbReference>
<evidence type="ECO:0000256" key="5">
    <source>
        <dbReference type="SAM" id="Coils"/>
    </source>
</evidence>
<dbReference type="SMART" id="SM00382">
    <property type="entry name" value="AAA"/>
    <property type="match status" value="1"/>
</dbReference>
<dbReference type="InterPro" id="IPR027417">
    <property type="entry name" value="P-loop_NTPase"/>
</dbReference>
<evidence type="ECO:0000256" key="3">
    <source>
        <dbReference type="ARBA" id="ARBA00023015"/>
    </source>
</evidence>
<dbReference type="PRINTS" id="PR01590">
    <property type="entry name" value="HTHFIS"/>
</dbReference>
<reference evidence="8 9" key="1">
    <citation type="submission" date="2020-08" db="EMBL/GenBank/DDBJ databases">
        <title>Bridging the membrane lipid divide: bacteria of the FCB group superphylum have the potential to synthesize archaeal ether lipids.</title>
        <authorList>
            <person name="Villanueva L."/>
            <person name="Von Meijenfeldt F.A.B."/>
            <person name="Westbye A.B."/>
            <person name="Yadav S."/>
            <person name="Hopmans E.C."/>
            <person name="Dutilh B.E."/>
            <person name="Sinninghe Damste J.S."/>
        </authorList>
    </citation>
    <scope>NUCLEOTIDE SEQUENCE [LARGE SCALE GENOMIC DNA]</scope>
    <source>
        <strain evidence="8">NIOZ-UU27</strain>
    </source>
</reference>
<dbReference type="SUPFAM" id="SSF46689">
    <property type="entry name" value="Homeodomain-like"/>
    <property type="match status" value="1"/>
</dbReference>
<name>A0A8J6N2B3_9DELT</name>
<dbReference type="SUPFAM" id="SSF52540">
    <property type="entry name" value="P-loop containing nucleoside triphosphate hydrolases"/>
    <property type="match status" value="1"/>
</dbReference>
<dbReference type="EMBL" id="JACNJD010000283">
    <property type="protein sequence ID" value="MBC8178474.1"/>
    <property type="molecule type" value="Genomic_DNA"/>
</dbReference>
<evidence type="ECO:0000256" key="2">
    <source>
        <dbReference type="ARBA" id="ARBA00022840"/>
    </source>
</evidence>
<dbReference type="NCBIfam" id="TIGR00229">
    <property type="entry name" value="sensory_box"/>
    <property type="match status" value="1"/>
</dbReference>
<dbReference type="SUPFAM" id="SSF55785">
    <property type="entry name" value="PYP-like sensor domain (PAS domain)"/>
    <property type="match status" value="1"/>
</dbReference>
<dbReference type="Pfam" id="PF25601">
    <property type="entry name" value="AAA_lid_14"/>
    <property type="match status" value="1"/>
</dbReference>
<feature type="coiled-coil region" evidence="5">
    <location>
        <begin position="6"/>
        <end position="33"/>
    </location>
</feature>
<protein>
    <submittedName>
        <fullName evidence="8">Sigma 54-interacting transcriptional regulator</fullName>
    </submittedName>
</protein>
<dbReference type="Proteomes" id="UP000650524">
    <property type="component" value="Unassembled WGS sequence"/>
</dbReference>
<evidence type="ECO:0000313" key="9">
    <source>
        <dbReference type="Proteomes" id="UP000650524"/>
    </source>
</evidence>
<keyword evidence="2" id="KW-0067">ATP-binding</keyword>
<dbReference type="Pfam" id="PF02954">
    <property type="entry name" value="HTH_8"/>
    <property type="match status" value="1"/>
</dbReference>
<dbReference type="InterPro" id="IPR009057">
    <property type="entry name" value="Homeodomain-like_sf"/>
</dbReference>
<dbReference type="Gene3D" id="1.10.8.60">
    <property type="match status" value="1"/>
</dbReference>
<proteinExistence type="predicted"/>
<evidence type="ECO:0000259" key="6">
    <source>
        <dbReference type="PROSITE" id="PS50045"/>
    </source>
</evidence>
<feature type="domain" description="Sigma-54 factor interaction" evidence="6">
    <location>
        <begin position="144"/>
        <end position="372"/>
    </location>
</feature>
<dbReference type="CDD" id="cd00009">
    <property type="entry name" value="AAA"/>
    <property type="match status" value="1"/>
</dbReference>
<feature type="domain" description="PAS" evidence="7">
    <location>
        <begin position="12"/>
        <end position="57"/>
    </location>
</feature>
<accession>A0A8J6N2B3</accession>
<dbReference type="Gene3D" id="3.30.450.20">
    <property type="entry name" value="PAS domain"/>
    <property type="match status" value="1"/>
</dbReference>
<dbReference type="GO" id="GO:0006355">
    <property type="term" value="P:regulation of DNA-templated transcription"/>
    <property type="evidence" value="ECO:0007669"/>
    <property type="project" value="InterPro"/>
</dbReference>
<dbReference type="GO" id="GO:0005524">
    <property type="term" value="F:ATP binding"/>
    <property type="evidence" value="ECO:0007669"/>
    <property type="project" value="UniProtKB-KW"/>
</dbReference>
<keyword evidence="1" id="KW-0547">Nucleotide-binding</keyword>
<dbReference type="InterPro" id="IPR003593">
    <property type="entry name" value="AAA+_ATPase"/>
</dbReference>
<dbReference type="SMART" id="SM00091">
    <property type="entry name" value="PAS"/>
    <property type="match status" value="1"/>
</dbReference>
<dbReference type="PROSITE" id="PS50112">
    <property type="entry name" value="PAS"/>
    <property type="match status" value="1"/>
</dbReference>
<dbReference type="PROSITE" id="PS00676">
    <property type="entry name" value="SIGMA54_INTERACT_2"/>
    <property type="match status" value="1"/>
</dbReference>
<dbReference type="InterPro" id="IPR058031">
    <property type="entry name" value="AAA_lid_NorR"/>
</dbReference>
<dbReference type="FunFam" id="3.40.50.300:FF:000006">
    <property type="entry name" value="DNA-binding transcriptional regulator NtrC"/>
    <property type="match status" value="1"/>
</dbReference>
<dbReference type="InterPro" id="IPR000014">
    <property type="entry name" value="PAS"/>
</dbReference>
<evidence type="ECO:0000256" key="1">
    <source>
        <dbReference type="ARBA" id="ARBA00022741"/>
    </source>
</evidence>
<dbReference type="PROSITE" id="PS50045">
    <property type="entry name" value="SIGMA54_INTERACT_4"/>
    <property type="match status" value="1"/>
</dbReference>
<evidence type="ECO:0000259" key="7">
    <source>
        <dbReference type="PROSITE" id="PS50112"/>
    </source>
</evidence>
<dbReference type="Pfam" id="PF00158">
    <property type="entry name" value="Sigma54_activat"/>
    <property type="match status" value="1"/>
</dbReference>
<dbReference type="Gene3D" id="3.40.50.300">
    <property type="entry name" value="P-loop containing nucleotide triphosphate hydrolases"/>
    <property type="match status" value="1"/>
</dbReference>
<dbReference type="InterPro" id="IPR025943">
    <property type="entry name" value="Sigma_54_int_dom_ATP-bd_2"/>
</dbReference>
<dbReference type="InterPro" id="IPR035965">
    <property type="entry name" value="PAS-like_dom_sf"/>
</dbReference>
<dbReference type="InterPro" id="IPR002197">
    <property type="entry name" value="HTH_Fis"/>
</dbReference>
<gene>
    <name evidence="8" type="ORF">H8E19_13800</name>
</gene>
<keyword evidence="3" id="KW-0805">Transcription regulation</keyword>
<dbReference type="PANTHER" id="PTHR32071">
    <property type="entry name" value="TRANSCRIPTIONAL REGULATORY PROTEIN"/>
    <property type="match status" value="1"/>
</dbReference>
<keyword evidence="5" id="KW-0175">Coiled coil</keyword>
<dbReference type="InterPro" id="IPR002078">
    <property type="entry name" value="Sigma_54_int"/>
</dbReference>
<evidence type="ECO:0000313" key="8">
    <source>
        <dbReference type="EMBL" id="MBC8178474.1"/>
    </source>
</evidence>
<dbReference type="CDD" id="cd00130">
    <property type="entry name" value="PAS"/>
    <property type="match status" value="1"/>
</dbReference>
<dbReference type="Pfam" id="PF13426">
    <property type="entry name" value="PAS_9"/>
    <property type="match status" value="1"/>
</dbReference>
<keyword evidence="4" id="KW-0804">Transcription</keyword>
<comment type="caution">
    <text evidence="8">The sequence shown here is derived from an EMBL/GenBank/DDBJ whole genome shotgun (WGS) entry which is preliminary data.</text>
</comment>
<evidence type="ECO:0000256" key="4">
    <source>
        <dbReference type="ARBA" id="ARBA00023163"/>
    </source>
</evidence>
<sequence>MKDLTLDTLVSDKENLERILDNLSEGILAHDKERRILFFNRAAEAITGYRREDVVGKDCHEVFGGPFCGGSCSFQDGPPDFLEHACYPLNILTTEGGSRRVEMSVTGMRDVKGDFVGVLASFKDVTELIGLRLQTGEIKSFSGIVGRDPQVLRIYKEIQYLAPNDYPVCITGETGTGKELVANAIHNESRRAGRPFVPVNCGALPEGLLESELFGHEKGAFTGAVRDKKGRFELADGGTLFLDEVADLPKIVQVKLLRALQEGTFERVGGEKTISVDVRLISATNRDLRNEMEKGAFRDDLYYRINVVPIHLPPLRERRSDISLLVKHFLDKAMEEGQETPGFSEEALSLMAGYSWPGNVRELQSSIWFALVKSRGQIIRPKHLPMELRELEMKKPPRGPARKLDPGSVREALTRTGGNKAKAARSLGVGRATLYRFLADLPDVP</sequence>
<dbReference type="AlphaFoldDB" id="A0A8J6N2B3"/>
<organism evidence="8 9">
    <name type="scientific">Candidatus Desulfacyla euxinica</name>
    <dbReference type="NCBI Taxonomy" id="2841693"/>
    <lineage>
        <taxon>Bacteria</taxon>
        <taxon>Deltaproteobacteria</taxon>
        <taxon>Candidatus Desulfacyla</taxon>
    </lineage>
</organism>